<dbReference type="GO" id="GO:0046540">
    <property type="term" value="C:U4/U6 x U5 tri-snRNP complex"/>
    <property type="evidence" value="ECO:0007669"/>
    <property type="project" value="InterPro"/>
</dbReference>
<keyword evidence="8" id="KW-1185">Reference proteome</keyword>
<feature type="region of interest" description="Disordered" evidence="6">
    <location>
        <begin position="333"/>
        <end position="417"/>
    </location>
</feature>
<proteinExistence type="inferred from homology"/>
<dbReference type="GO" id="GO:0000481">
    <property type="term" value="P:maturation of 5S rRNA"/>
    <property type="evidence" value="ECO:0007669"/>
    <property type="project" value="TreeGrafter"/>
</dbReference>
<keyword evidence="5" id="KW-0539">Nucleus</keyword>
<feature type="region of interest" description="Disordered" evidence="6">
    <location>
        <begin position="226"/>
        <end position="260"/>
    </location>
</feature>
<organism evidence="7 8">
    <name type="scientific">Thraustotheca clavata</name>
    <dbReference type="NCBI Taxonomy" id="74557"/>
    <lineage>
        <taxon>Eukaryota</taxon>
        <taxon>Sar</taxon>
        <taxon>Stramenopiles</taxon>
        <taxon>Oomycota</taxon>
        <taxon>Saprolegniomycetes</taxon>
        <taxon>Saprolegniales</taxon>
        <taxon>Achlyaceae</taxon>
        <taxon>Thraustotheca</taxon>
    </lineage>
</organism>
<dbReference type="AlphaFoldDB" id="A0A1W0A9M9"/>
<feature type="compositionally biased region" description="Basic residues" evidence="6">
    <location>
        <begin position="333"/>
        <end position="347"/>
    </location>
</feature>
<feature type="compositionally biased region" description="Basic residues" evidence="6">
    <location>
        <begin position="1"/>
        <end position="35"/>
    </location>
</feature>
<feature type="region of interest" description="Disordered" evidence="6">
    <location>
        <begin position="1"/>
        <end position="118"/>
    </location>
</feature>
<evidence type="ECO:0000256" key="1">
    <source>
        <dbReference type="ARBA" id="ARBA00004123"/>
    </source>
</evidence>
<evidence type="ECO:0000256" key="6">
    <source>
        <dbReference type="SAM" id="MobiDB-lite"/>
    </source>
</evidence>
<comment type="subcellular location">
    <subcellularLocation>
        <location evidence="1">Nucleus</location>
    </subcellularLocation>
</comment>
<feature type="compositionally biased region" description="Basic and acidic residues" evidence="6">
    <location>
        <begin position="391"/>
        <end position="408"/>
    </location>
</feature>
<dbReference type="Pfam" id="PF03343">
    <property type="entry name" value="SART-1"/>
    <property type="match status" value="1"/>
</dbReference>
<dbReference type="Proteomes" id="UP000243217">
    <property type="component" value="Unassembled WGS sequence"/>
</dbReference>
<evidence type="ECO:0000313" key="7">
    <source>
        <dbReference type="EMBL" id="OQS07004.1"/>
    </source>
</evidence>
<dbReference type="PANTHER" id="PTHR14152">
    <property type="entry name" value="SQUAMOUS CELL CARCINOMA ANTIGEN RECOGNISED BY CYTOTOXIC T LYMPHOCYTES"/>
    <property type="match status" value="1"/>
</dbReference>
<sequence>MGRSRSRSAGRYRSRSRGRRHRETRQRSPERRRRRSSVEEVKESPKKKPEDSNKPKVTESNGEISMSIEETNKLRISMGLKPLRLTKPESKEVNLAKSREEVENENQQKQLKDALEKSKKKRAYAAKLQGKSLGEMLQEESTSTLDWVRRNRTIQPKAVETTKKESQGNATYSSSDLKGLTVAHDAQSFEEGEEVILTLKDNQILTADLGDVNQEDDELENINLAEVDKRNEREEQAKRASGPVYTGYDDDEFTAHFSEDRPKKRLLTQYDEEDDMQEARARKKFALSELGSHAVEKPVARDVAPGTISLGSIKEFQTMDDYYTQEEMAVFNKKKAKKLRKKKGGKSRQREADEDTENLVEQLEAEATTTSNDHGKRQGDGTNAVAQLEAQNRDKFENARKKESEKARAALATTQDDIDEELSASLARSRQLALQAVAKNPIEVNDTSVFSLVTSEGGNIHRDESTENTIVFSETTDFDVRVKNAMEERSSRLNEEPQSNAPAK</sequence>
<evidence type="ECO:0000313" key="8">
    <source>
        <dbReference type="Proteomes" id="UP000243217"/>
    </source>
</evidence>
<comment type="similarity">
    <text evidence="2">Belongs to the SNU66/SART1 family.</text>
</comment>
<keyword evidence="3" id="KW-0507">mRNA processing</keyword>
<dbReference type="InterPro" id="IPR005011">
    <property type="entry name" value="SNU66/SART1"/>
</dbReference>
<feature type="non-terminal residue" evidence="7">
    <location>
        <position position="504"/>
    </location>
</feature>
<dbReference type="PANTHER" id="PTHR14152:SF5">
    <property type="entry name" value="U4_U6.U5 TRI-SNRNP-ASSOCIATED PROTEIN 1"/>
    <property type="match status" value="1"/>
</dbReference>
<keyword evidence="4" id="KW-0508">mRNA splicing</keyword>
<evidence type="ECO:0000256" key="2">
    <source>
        <dbReference type="ARBA" id="ARBA00006076"/>
    </source>
</evidence>
<dbReference type="GO" id="GO:0045292">
    <property type="term" value="P:mRNA cis splicing, via spliceosome"/>
    <property type="evidence" value="ECO:0007669"/>
    <property type="project" value="TreeGrafter"/>
</dbReference>
<dbReference type="OrthoDB" id="5583at2759"/>
<feature type="compositionally biased region" description="Basic and acidic residues" evidence="6">
    <location>
        <begin position="86"/>
        <end position="101"/>
    </location>
</feature>
<evidence type="ECO:0000256" key="4">
    <source>
        <dbReference type="ARBA" id="ARBA00023187"/>
    </source>
</evidence>
<gene>
    <name evidence="7" type="ORF">THRCLA_00958</name>
</gene>
<comment type="caution">
    <text evidence="7">The sequence shown here is derived from an EMBL/GenBank/DDBJ whole genome shotgun (WGS) entry which is preliminary data.</text>
</comment>
<evidence type="ECO:0000256" key="5">
    <source>
        <dbReference type="ARBA" id="ARBA00023242"/>
    </source>
</evidence>
<protein>
    <submittedName>
        <fullName evidence="7">U4/U6.U5 tri-snRNP-associated protein</fullName>
    </submittedName>
</protein>
<feature type="compositionally biased region" description="Basic and acidic residues" evidence="6">
    <location>
        <begin position="36"/>
        <end position="57"/>
    </location>
</feature>
<feature type="compositionally biased region" description="Basic and acidic residues" evidence="6">
    <location>
        <begin position="485"/>
        <end position="495"/>
    </location>
</feature>
<dbReference type="Pfam" id="PF19252">
    <property type="entry name" value="HIND"/>
    <property type="match status" value="1"/>
</dbReference>
<reference evidence="7 8" key="1">
    <citation type="journal article" date="2014" name="Genome Biol. Evol.">
        <title>The secreted proteins of Achlya hypogyna and Thraustotheca clavata identify the ancestral oomycete secretome and reveal gene acquisitions by horizontal gene transfer.</title>
        <authorList>
            <person name="Misner I."/>
            <person name="Blouin N."/>
            <person name="Leonard G."/>
            <person name="Richards T.A."/>
            <person name="Lane C.E."/>
        </authorList>
    </citation>
    <scope>NUCLEOTIDE SEQUENCE [LARGE SCALE GENOMIC DNA]</scope>
    <source>
        <strain evidence="7 8">ATCC 34112</strain>
    </source>
</reference>
<dbReference type="STRING" id="74557.A0A1W0A9M9"/>
<evidence type="ECO:0000256" key="3">
    <source>
        <dbReference type="ARBA" id="ARBA00022664"/>
    </source>
</evidence>
<dbReference type="InterPro" id="IPR045347">
    <property type="entry name" value="HIND"/>
</dbReference>
<accession>A0A1W0A9M9</accession>
<dbReference type="EMBL" id="JNBS01000285">
    <property type="protein sequence ID" value="OQS07004.1"/>
    <property type="molecule type" value="Genomic_DNA"/>
</dbReference>
<feature type="region of interest" description="Disordered" evidence="6">
    <location>
        <begin position="485"/>
        <end position="504"/>
    </location>
</feature>
<name>A0A1W0A9M9_9STRA</name>
<feature type="compositionally biased region" description="Basic and acidic residues" evidence="6">
    <location>
        <begin position="226"/>
        <end position="238"/>
    </location>
</feature>